<protein>
    <submittedName>
        <fullName evidence="2">Carboxypeptidase-like regulatory domain-containing protein</fullName>
    </submittedName>
</protein>
<evidence type="ECO:0000313" key="2">
    <source>
        <dbReference type="EMBL" id="KAA5532267.1"/>
    </source>
</evidence>
<dbReference type="Pfam" id="PF18939">
    <property type="entry name" value="DUF5686"/>
    <property type="match status" value="1"/>
</dbReference>
<keyword evidence="3" id="KW-1185">Reference proteome</keyword>
<keyword evidence="2" id="KW-0378">Hydrolase</keyword>
<dbReference type="Proteomes" id="UP000323632">
    <property type="component" value="Unassembled WGS sequence"/>
</dbReference>
<accession>A0A5M6CAR8</accession>
<dbReference type="InterPro" id="IPR008969">
    <property type="entry name" value="CarboxyPept-like_regulatory"/>
</dbReference>
<dbReference type="EMBL" id="VWSH01000004">
    <property type="protein sequence ID" value="KAA5532267.1"/>
    <property type="molecule type" value="Genomic_DNA"/>
</dbReference>
<reference evidence="2 3" key="1">
    <citation type="submission" date="2019-09" db="EMBL/GenBank/DDBJ databases">
        <title>Genome sequence and assembly of Taibaiella sp.</title>
        <authorList>
            <person name="Chhetri G."/>
        </authorList>
    </citation>
    <scope>NUCLEOTIDE SEQUENCE [LARGE SCALE GENOMIC DNA]</scope>
    <source>
        <strain evidence="2 3">KVB11</strain>
    </source>
</reference>
<dbReference type="GO" id="GO:0004180">
    <property type="term" value="F:carboxypeptidase activity"/>
    <property type="evidence" value="ECO:0007669"/>
    <property type="project" value="UniProtKB-KW"/>
</dbReference>
<evidence type="ECO:0000313" key="3">
    <source>
        <dbReference type="Proteomes" id="UP000323632"/>
    </source>
</evidence>
<keyword evidence="2" id="KW-0121">Carboxypeptidase</keyword>
<dbReference type="InterPro" id="IPR043741">
    <property type="entry name" value="DUF5686"/>
</dbReference>
<evidence type="ECO:0000256" key="1">
    <source>
        <dbReference type="SAM" id="SignalP"/>
    </source>
</evidence>
<dbReference type="RefSeq" id="WP_150033769.1">
    <property type="nucleotide sequence ID" value="NZ_VWSH01000004.1"/>
</dbReference>
<dbReference type="AlphaFoldDB" id="A0A5M6CAR8"/>
<keyword evidence="2" id="KW-0645">Protease</keyword>
<keyword evidence="1" id="KW-0732">Signal</keyword>
<dbReference type="SUPFAM" id="SSF49464">
    <property type="entry name" value="Carboxypeptidase regulatory domain-like"/>
    <property type="match status" value="1"/>
</dbReference>
<name>A0A5M6CAR8_9BACT</name>
<feature type="signal peptide" evidence="1">
    <location>
        <begin position="1"/>
        <end position="25"/>
    </location>
</feature>
<dbReference type="Gene3D" id="2.60.40.1120">
    <property type="entry name" value="Carboxypeptidase-like, regulatory domain"/>
    <property type="match status" value="1"/>
</dbReference>
<proteinExistence type="predicted"/>
<gene>
    <name evidence="2" type="ORF">F0919_15835</name>
</gene>
<sequence length="843" mass="95853">MIRRKFYITATHVILLVFLSSSVFAAVIKGRVTDENGEGLPFATVVEKGTTNGTSANGDGYYSLEIPDGIHNITAQYMGYQSVTKPVNTNTEKGAVNFKLNPQALEMKEVVINGNGEDPAYPIMRKVIEKRKYHADLVKSFETDIYLKGVFRIRSFPKKIMGFKLSAEDRSEMGLDSSGKGIVYLLEEYTKYFRQDSKEFTKVVSLRQSGDPKGIGFATMPPITNIYENNFPIIDGISKRGFISPANSNAFLYYKYKFMGSYMDGDLMINKIKVTPKRKFEPLFSGYVYVVDDEWVFQSVDLTLTKESQMDQLDTLKLEQTYVPVKKDLWIVQSQVIYPVAKILGVEFAGSFITSYKNQKVNQAIDDKIFQDNIISAYDSTANDKPISYWDSIRPIPLDNDEIRDFKVKDSLYAIENSKSDSIKKSSSTNLGFTSFLFGQPSVRRGKDTWSMESILNSVAYNTVEGLNTTLTLNWNHKINDNKNYYLQLQNRYGFSNKHYNALMKFNYTSRDDYWRGRNWSLNVYGGKYVYQLNGDVPITPFINELYTLIGGNNYMKLYEKSYGKIRLGRNWGNGFSGSAFVSYEHRMPLENTTDYTFSKSNRDNLTPNNPVNLGTFETHNAALAGFALSYQPGWKYIKYPKFKSAQHSDAPIFTARYTKGIPNIFDSKSDFDKWSIEVEHEIGLRLLGKVNYKLIAGGFFNNSYVGIPDMKHLFGDQTFLANPYLNSFQLAPYYRFSNAEKVYGEGHVEWHLNGWLTNKIPVFRRLNWNLVGASNVLYINQDSYYAEVSVGLENIGAKFLRFGRVDVVAGYESGKGKPSIGVRVGLGEVLWQILGISTGPKD</sequence>
<feature type="chain" id="PRO_5024467957" evidence="1">
    <location>
        <begin position="26"/>
        <end position="843"/>
    </location>
</feature>
<comment type="caution">
    <text evidence="2">The sequence shown here is derived from an EMBL/GenBank/DDBJ whole genome shotgun (WGS) entry which is preliminary data.</text>
</comment>
<organism evidence="2 3">
    <name type="scientific">Taibaiella lutea</name>
    <dbReference type="NCBI Taxonomy" id="2608001"/>
    <lineage>
        <taxon>Bacteria</taxon>
        <taxon>Pseudomonadati</taxon>
        <taxon>Bacteroidota</taxon>
        <taxon>Chitinophagia</taxon>
        <taxon>Chitinophagales</taxon>
        <taxon>Chitinophagaceae</taxon>
        <taxon>Taibaiella</taxon>
    </lineage>
</organism>
<dbReference type="Pfam" id="PF13715">
    <property type="entry name" value="CarbopepD_reg_2"/>
    <property type="match status" value="1"/>
</dbReference>